<evidence type="ECO:0000256" key="1">
    <source>
        <dbReference type="ARBA" id="ARBA00022977"/>
    </source>
</evidence>
<feature type="binding site" evidence="2">
    <location>
        <position position="45"/>
    </location>
    <ligand>
        <name>Mg(2+)</name>
        <dbReference type="ChEBI" id="CHEBI:18420"/>
        <label>4</label>
    </ligand>
</feature>
<feature type="binding site" evidence="2">
    <location>
        <position position="146"/>
    </location>
    <ligand>
        <name>ATP</name>
        <dbReference type="ChEBI" id="CHEBI:30616"/>
    </ligand>
</feature>
<comment type="miscellaneous">
    <text evidence="2">Reaction mechanism of ThiL seems to utilize a direct, inline transfer of the gamma-phosphate of ATP to TMP rather than a phosphorylated enzyme intermediate.</text>
</comment>
<dbReference type="GO" id="GO:0000287">
    <property type="term" value="F:magnesium ion binding"/>
    <property type="evidence" value="ECO:0007669"/>
    <property type="project" value="UniProtKB-UniRule"/>
</dbReference>
<feature type="binding site" evidence="2">
    <location>
        <position position="214"/>
    </location>
    <ligand>
        <name>ATP</name>
        <dbReference type="ChEBI" id="CHEBI:30616"/>
    </ligand>
</feature>
<feature type="domain" description="PurM-like C-terminal" evidence="4">
    <location>
        <begin position="152"/>
        <end position="299"/>
    </location>
</feature>
<dbReference type="InterPro" id="IPR036921">
    <property type="entry name" value="PurM-like_N_sf"/>
</dbReference>
<accession>A0A451DCG8</accession>
<feature type="binding site" evidence="2">
    <location>
        <begin position="121"/>
        <end position="122"/>
    </location>
    <ligand>
        <name>ATP</name>
        <dbReference type="ChEBI" id="CHEBI:30616"/>
    </ligand>
</feature>
<dbReference type="AlphaFoldDB" id="A0A451DCG8"/>
<protein>
    <recommendedName>
        <fullName evidence="2">Thiamine-monophosphate kinase</fullName>
        <shortName evidence="2">TMP kinase</shortName>
        <shortName evidence="2">Thiamine-phosphate kinase</shortName>
        <ecNumber evidence="2">2.7.4.16</ecNumber>
    </recommendedName>
</protein>
<feature type="binding site" evidence="2">
    <location>
        <position position="30"/>
    </location>
    <ligand>
        <name>Mg(2+)</name>
        <dbReference type="ChEBI" id="CHEBI:18420"/>
        <label>4</label>
    </ligand>
</feature>
<comment type="caution">
    <text evidence="2">Lacks conserved residue(s) required for the propagation of feature annotation.</text>
</comment>
<dbReference type="InterPro" id="IPR006283">
    <property type="entry name" value="ThiL-like"/>
</dbReference>
<dbReference type="Gene3D" id="3.90.650.10">
    <property type="entry name" value="PurM-like C-terminal domain"/>
    <property type="match status" value="1"/>
</dbReference>
<feature type="domain" description="PurM-like N-terminal" evidence="3">
    <location>
        <begin position="28"/>
        <end position="138"/>
    </location>
</feature>
<dbReference type="SUPFAM" id="SSF56042">
    <property type="entry name" value="PurM C-terminal domain-like"/>
    <property type="match status" value="1"/>
</dbReference>
<dbReference type="GO" id="GO:0009030">
    <property type="term" value="F:thiamine-phosphate kinase activity"/>
    <property type="evidence" value="ECO:0007669"/>
    <property type="project" value="UniProtKB-UniRule"/>
</dbReference>
<dbReference type="CDD" id="cd02194">
    <property type="entry name" value="ThiL"/>
    <property type="match status" value="1"/>
</dbReference>
<reference evidence="5 6" key="1">
    <citation type="submission" date="2019-02" db="EMBL/GenBank/DDBJ databases">
        <authorList>
            <person name="Manzano-Marin A."/>
            <person name="Manzano-Marin A."/>
        </authorList>
    </citation>
    <scope>NUCLEOTIDE SEQUENCE [LARGE SCALE GENOMIC DNA]</scope>
    <source>
        <strain evidence="5 6">ErCilaricifoliae</strain>
    </source>
</reference>
<dbReference type="GO" id="GO:0009228">
    <property type="term" value="P:thiamine biosynthetic process"/>
    <property type="evidence" value="ECO:0007669"/>
    <property type="project" value="UniProtKB-KW"/>
</dbReference>
<feature type="binding site" evidence="2">
    <location>
        <position position="319"/>
    </location>
    <ligand>
        <name>substrate</name>
    </ligand>
</feature>
<feature type="binding site" evidence="2">
    <location>
        <position position="122"/>
    </location>
    <ligand>
        <name>Mg(2+)</name>
        <dbReference type="ChEBI" id="CHEBI:18420"/>
        <label>1</label>
    </ligand>
</feature>
<feature type="binding site" evidence="2">
    <location>
        <position position="30"/>
    </location>
    <ligand>
        <name>Mg(2+)</name>
        <dbReference type="ChEBI" id="CHEBI:18420"/>
        <label>3</label>
    </ligand>
</feature>
<comment type="similarity">
    <text evidence="2">Belongs to the thiamine-monophosphate kinase family.</text>
</comment>
<dbReference type="RefSeq" id="WP_157989615.1">
    <property type="nucleotide sequence ID" value="NZ_LR217720.1"/>
</dbReference>
<dbReference type="InterPro" id="IPR036676">
    <property type="entry name" value="PurM-like_C_sf"/>
</dbReference>
<dbReference type="InterPro" id="IPR016188">
    <property type="entry name" value="PurM-like_N"/>
</dbReference>
<feature type="binding site" evidence="2">
    <location>
        <position position="75"/>
    </location>
    <ligand>
        <name>Mg(2+)</name>
        <dbReference type="ChEBI" id="CHEBI:18420"/>
        <label>4</label>
    </ligand>
</feature>
<feature type="binding site" evidence="2">
    <location>
        <position position="212"/>
    </location>
    <ligand>
        <name>Mg(2+)</name>
        <dbReference type="ChEBI" id="CHEBI:18420"/>
        <label>3</label>
    </ligand>
</feature>
<comment type="function">
    <text evidence="2">Catalyzes the ATP-dependent phosphorylation of thiamine-monophosphate (TMP) to form thiamine-pyrophosphate (TPP), the active form of vitamin B1.</text>
</comment>
<feature type="binding site" evidence="2">
    <location>
        <position position="263"/>
    </location>
    <ligand>
        <name>substrate</name>
    </ligand>
</feature>
<organism evidence="5 6">
    <name type="scientific">Candidatus Erwinia haradaeae</name>
    <dbReference type="NCBI Taxonomy" id="1922217"/>
    <lineage>
        <taxon>Bacteria</taxon>
        <taxon>Pseudomonadati</taxon>
        <taxon>Pseudomonadota</taxon>
        <taxon>Gammaproteobacteria</taxon>
        <taxon>Enterobacterales</taxon>
        <taxon>Erwiniaceae</taxon>
        <taxon>Erwinia</taxon>
    </lineage>
</organism>
<feature type="binding site" evidence="2">
    <location>
        <position position="75"/>
    </location>
    <ligand>
        <name>Mg(2+)</name>
        <dbReference type="ChEBI" id="CHEBI:18420"/>
        <label>3</label>
    </ligand>
</feature>
<dbReference type="Gene3D" id="3.30.1330.10">
    <property type="entry name" value="PurM-like, N-terminal domain"/>
    <property type="match status" value="1"/>
</dbReference>
<keyword evidence="1 2" id="KW-0784">Thiamine biosynthesis</keyword>
<dbReference type="PANTHER" id="PTHR30270">
    <property type="entry name" value="THIAMINE-MONOPHOSPHATE KINASE"/>
    <property type="match status" value="1"/>
</dbReference>
<dbReference type="NCBIfam" id="TIGR01379">
    <property type="entry name" value="thiL"/>
    <property type="match status" value="1"/>
</dbReference>
<dbReference type="InterPro" id="IPR010918">
    <property type="entry name" value="PurM-like_C_dom"/>
</dbReference>
<dbReference type="NCBIfam" id="NF004350">
    <property type="entry name" value="PRK05731.1-1"/>
    <property type="match status" value="1"/>
</dbReference>
<dbReference type="EMBL" id="LR217720">
    <property type="protein sequence ID" value="VFP84087.1"/>
    <property type="molecule type" value="Genomic_DNA"/>
</dbReference>
<evidence type="ECO:0000259" key="4">
    <source>
        <dbReference type="Pfam" id="PF02769"/>
    </source>
</evidence>
<keyword evidence="2" id="KW-0547">Nucleotide-binding</keyword>
<dbReference type="Proteomes" id="UP000294418">
    <property type="component" value="Chromosome"/>
</dbReference>
<dbReference type="GO" id="GO:0005524">
    <property type="term" value="F:ATP binding"/>
    <property type="evidence" value="ECO:0007669"/>
    <property type="project" value="UniProtKB-UniRule"/>
</dbReference>
<dbReference type="SUPFAM" id="SSF55326">
    <property type="entry name" value="PurM N-terminal domain-like"/>
    <property type="match status" value="1"/>
</dbReference>
<evidence type="ECO:0000313" key="6">
    <source>
        <dbReference type="Proteomes" id="UP000294418"/>
    </source>
</evidence>
<sequence>MACGEFELIARYFDRDICSRHDVEEGIGDDCALVHVPEKHTLAISTDTLVEGVHFLQSIDPSDLAYKALAVNLSDLAATGAKPTWLTLALTLPKVNDDWLQSFSDTLFDLLAHYQMQLIGGDITRGPLSVTLGIYGTVPRGRALKRSGACIGDAIYVTGTLGDSIAGFELLQNKVNIHDKVARDKLIQRHLRPIPRVLQGQVLRDLASAAIDLSDGLIADLGHILKASACGAILNLDVLPLSLVMRKNFPEQKVLSWALSSGEDYELCFTIPEENRSALDIAFRDHGILYTCIGKISSQRNGLTFFQNKQPVQIILKGFDHFSIHSEGHQ</sequence>
<dbReference type="Pfam" id="PF00586">
    <property type="entry name" value="AIRS"/>
    <property type="match status" value="1"/>
</dbReference>
<keyword evidence="2" id="KW-0460">Magnesium</keyword>
<dbReference type="EC" id="2.7.4.16" evidence="2"/>
<dbReference type="UniPathway" id="UPA00060">
    <property type="reaction ID" value="UER00142"/>
</dbReference>
<gene>
    <name evidence="2 5" type="primary">thiL</name>
    <name evidence="5" type="ORF">ERCILAFE3058_186</name>
</gene>
<keyword evidence="2 5" id="KW-0418">Kinase</keyword>
<dbReference type="HAMAP" id="MF_02128">
    <property type="entry name" value="TMP_kinase"/>
    <property type="match status" value="1"/>
</dbReference>
<dbReference type="PANTHER" id="PTHR30270:SF0">
    <property type="entry name" value="THIAMINE-MONOPHOSPHATE KINASE"/>
    <property type="match status" value="1"/>
</dbReference>
<feature type="binding site" evidence="2">
    <location>
        <position position="215"/>
    </location>
    <ligand>
        <name>Mg(2+)</name>
        <dbReference type="ChEBI" id="CHEBI:18420"/>
        <label>5</label>
    </ligand>
</feature>
<keyword evidence="2 5" id="KW-0808">Transferase</keyword>
<feature type="binding site" evidence="2">
    <location>
        <position position="47"/>
    </location>
    <ligand>
        <name>Mg(2+)</name>
        <dbReference type="ChEBI" id="CHEBI:18420"/>
        <label>1</label>
    </ligand>
</feature>
<dbReference type="OrthoDB" id="9802811at2"/>
<dbReference type="Pfam" id="PF02769">
    <property type="entry name" value="AIRS_C"/>
    <property type="match status" value="1"/>
</dbReference>
<dbReference type="STRING" id="1922217.GCA_900143135_00183"/>
<dbReference type="PIRSF" id="PIRSF005303">
    <property type="entry name" value="Thiam_monoph_kin"/>
    <property type="match status" value="1"/>
</dbReference>
<proteinExistence type="inferred from homology"/>
<evidence type="ECO:0000313" key="5">
    <source>
        <dbReference type="EMBL" id="VFP84087.1"/>
    </source>
</evidence>
<keyword evidence="2" id="KW-0067">ATP-binding</keyword>
<name>A0A451DCG8_9GAMM</name>
<comment type="pathway">
    <text evidence="2">Cofactor biosynthesis; thiamine diphosphate biosynthesis; thiamine diphosphate from thiamine phosphate: step 1/1.</text>
</comment>
<comment type="catalytic activity">
    <reaction evidence="2">
        <text>thiamine phosphate + ATP = thiamine diphosphate + ADP</text>
        <dbReference type="Rhea" id="RHEA:15913"/>
        <dbReference type="ChEBI" id="CHEBI:30616"/>
        <dbReference type="ChEBI" id="CHEBI:37575"/>
        <dbReference type="ChEBI" id="CHEBI:58937"/>
        <dbReference type="ChEBI" id="CHEBI:456216"/>
        <dbReference type="EC" id="2.7.4.16"/>
    </reaction>
</comment>
<evidence type="ECO:0000259" key="3">
    <source>
        <dbReference type="Pfam" id="PF00586"/>
    </source>
</evidence>
<feature type="binding site" evidence="2">
    <location>
        <position position="54"/>
    </location>
    <ligand>
        <name>substrate</name>
    </ligand>
</feature>
<evidence type="ECO:0000256" key="2">
    <source>
        <dbReference type="HAMAP-Rule" id="MF_02128"/>
    </source>
</evidence>
<keyword evidence="2" id="KW-0479">Metal-binding</keyword>
<feature type="binding site" evidence="2">
    <location>
        <position position="47"/>
    </location>
    <ligand>
        <name>Mg(2+)</name>
        <dbReference type="ChEBI" id="CHEBI:18420"/>
        <label>2</label>
    </ligand>
</feature>
<feature type="binding site" evidence="2">
    <location>
        <position position="75"/>
    </location>
    <ligand>
        <name>Mg(2+)</name>
        <dbReference type="ChEBI" id="CHEBI:18420"/>
        <label>2</label>
    </ligand>
</feature>
<dbReference type="GO" id="GO:0009229">
    <property type="term" value="P:thiamine diphosphate biosynthetic process"/>
    <property type="evidence" value="ECO:0007669"/>
    <property type="project" value="UniProtKB-UniRule"/>
</dbReference>
<feature type="binding site" evidence="2">
    <location>
        <position position="46"/>
    </location>
    <ligand>
        <name>Mg(2+)</name>
        <dbReference type="ChEBI" id="CHEBI:18420"/>
        <label>1</label>
    </ligand>
</feature>